<evidence type="ECO:0000313" key="2">
    <source>
        <dbReference type="Proteomes" id="UP000035214"/>
    </source>
</evidence>
<dbReference type="RefSeq" id="WP_200900962.1">
    <property type="nucleotide sequence ID" value="NZ_LCYI01000062.1"/>
</dbReference>
<sequence length="202" mass="22841">MKKIMFLLLLFIVIGSSILVLSHFDNKHTDIPFSTKVTKNNYGKQDGITMFQAYQLGLKEARKIDDACELIYIGSVEDGENSGQNGKKENWNMILGLLDEKKRLIVSIEKSKLKKASVIEELNEPTIKNEEIKIDSNTAVEKAIQDFALLPGQNMVSKGYHFRLFKEDNNIFLSIIGSKNQKEAEIFLDGVTGNYLGRTQVH</sequence>
<dbReference type="EMBL" id="LCYI01000062">
    <property type="protein sequence ID" value="KLA22326.1"/>
    <property type="molecule type" value="Genomic_DNA"/>
</dbReference>
<reference evidence="1 2" key="1">
    <citation type="submission" date="2015-04" db="EMBL/GenBank/DDBJ databases">
        <title>Draft Genome Sequences of Eight Spore-Forming Food Isolates of Bacillus cereus Genome sequencing.</title>
        <authorList>
            <person name="Krawcyk A.O."/>
            <person name="de Jong A."/>
            <person name="Eijlander R.T."/>
            <person name="Berendsen E.M."/>
            <person name="Holsappel S."/>
            <person name="Wells-Bennik M."/>
            <person name="Kuipers O.P."/>
        </authorList>
    </citation>
    <scope>NUCLEOTIDE SEQUENCE [LARGE SCALE GENOMIC DNA]</scope>
    <source>
        <strain evidence="1 2">B4077</strain>
    </source>
</reference>
<comment type="caution">
    <text evidence="1">The sequence shown here is derived from an EMBL/GenBank/DDBJ whole genome shotgun (WGS) entry which is preliminary data.</text>
</comment>
<dbReference type="AlphaFoldDB" id="A0A0G8EDP3"/>
<protein>
    <submittedName>
        <fullName evidence="1">Uncharacterized protein</fullName>
    </submittedName>
</protein>
<proteinExistence type="predicted"/>
<dbReference type="Proteomes" id="UP000035214">
    <property type="component" value="Unassembled WGS sequence"/>
</dbReference>
<accession>A0A0G8EDP3</accession>
<evidence type="ECO:0000313" key="1">
    <source>
        <dbReference type="EMBL" id="KLA22326.1"/>
    </source>
</evidence>
<gene>
    <name evidence="1" type="ORF">B4077_3272</name>
</gene>
<organism evidence="1 2">
    <name type="scientific">Bacillus cereus</name>
    <dbReference type="NCBI Taxonomy" id="1396"/>
    <lineage>
        <taxon>Bacteria</taxon>
        <taxon>Bacillati</taxon>
        <taxon>Bacillota</taxon>
        <taxon>Bacilli</taxon>
        <taxon>Bacillales</taxon>
        <taxon>Bacillaceae</taxon>
        <taxon>Bacillus</taxon>
        <taxon>Bacillus cereus group</taxon>
    </lineage>
</organism>
<dbReference type="PATRIC" id="fig|1396.428.peg.2634"/>
<name>A0A0G8EDP3_BACCE</name>